<dbReference type="KEGG" id="nsm:JO391_21200"/>
<dbReference type="EMBL" id="CP069373">
    <property type="protein sequence ID" value="QYZ72256.1"/>
    <property type="molecule type" value="Genomic_DNA"/>
</dbReference>
<evidence type="ECO:0000256" key="2">
    <source>
        <dbReference type="ARBA" id="ARBA00022676"/>
    </source>
</evidence>
<keyword evidence="6" id="KW-1185">Reference proteome</keyword>
<evidence type="ECO:0000313" key="5">
    <source>
        <dbReference type="EMBL" id="QYZ72256.1"/>
    </source>
</evidence>
<accession>A0A8G0ZVV6</accession>
<dbReference type="InterPro" id="IPR050834">
    <property type="entry name" value="Glycosyltransf_2"/>
</dbReference>
<comment type="similarity">
    <text evidence="1">Belongs to the glycosyltransferase 2 family.</text>
</comment>
<evidence type="ECO:0000256" key="3">
    <source>
        <dbReference type="ARBA" id="ARBA00022679"/>
    </source>
</evidence>
<dbReference type="Pfam" id="PF00535">
    <property type="entry name" value="Glycos_transf_2"/>
    <property type="match status" value="1"/>
</dbReference>
<dbReference type="GO" id="GO:0016757">
    <property type="term" value="F:glycosyltransferase activity"/>
    <property type="evidence" value="ECO:0007669"/>
    <property type="project" value="UniProtKB-KW"/>
</dbReference>
<dbReference type="AlphaFoldDB" id="A0A8G0ZVV6"/>
<evidence type="ECO:0000259" key="4">
    <source>
        <dbReference type="Pfam" id="PF00535"/>
    </source>
</evidence>
<evidence type="ECO:0000256" key="1">
    <source>
        <dbReference type="ARBA" id="ARBA00006739"/>
    </source>
</evidence>
<keyword evidence="2" id="KW-0328">Glycosyltransferase</keyword>
<proteinExistence type="inferred from homology"/>
<dbReference type="Gene3D" id="3.90.550.10">
    <property type="entry name" value="Spore Coat Polysaccharide Biosynthesis Protein SpsA, Chain A"/>
    <property type="match status" value="1"/>
</dbReference>
<dbReference type="PANTHER" id="PTHR43685:SF5">
    <property type="entry name" value="GLYCOSYLTRANSFERASE EPSE-RELATED"/>
    <property type="match status" value="1"/>
</dbReference>
<protein>
    <submittedName>
        <fullName evidence="5">Glycosyltransferase</fullName>
    </submittedName>
</protein>
<name>A0A8G0ZVV6_9RHOB</name>
<dbReference type="PANTHER" id="PTHR43685">
    <property type="entry name" value="GLYCOSYLTRANSFERASE"/>
    <property type="match status" value="1"/>
</dbReference>
<dbReference type="Proteomes" id="UP000826300">
    <property type="component" value="Plasmid unnamed3"/>
</dbReference>
<sequence length="326" mass="34508">MPVLSPEPARPASPPPAPGHVSILLATFNGARWLPAQLESLARQSHVDWSLWVGDDGSGDDTRRIVADFAAGAGRGHEVRLVEGPRQGAAQNFLALLTHPDLPAGPGRFAALCDQDDVWLPGKLARALDRLGQKDAARPVIYGAQSLHIDEEGRPVGRSRRPRGPVSLGNAVVQNMVSGHSCVLNPAALALAREAGRHPGIAFQDWWLSLLVLAAGGEALIDEETVLLYRQHGQNVLGAPVGLGALLHRIGLLFGHDYARWIAGNLAALRASPVDLTPEARAVLDGLSGPAQPGLARLRALRRLGVHRQSGLGTALLWLGAVLGRV</sequence>
<gene>
    <name evidence="5" type="ORF">JO391_21200</name>
</gene>
<dbReference type="InterPro" id="IPR001173">
    <property type="entry name" value="Glyco_trans_2-like"/>
</dbReference>
<dbReference type="InterPro" id="IPR029044">
    <property type="entry name" value="Nucleotide-diphossugar_trans"/>
</dbReference>
<reference evidence="5" key="1">
    <citation type="submission" date="2021-02" db="EMBL/GenBank/DDBJ databases">
        <title>Rhodobacter shimadae sp. nov., an aerobic anoxygenic phototrophic bacterium isolated from a hot spring.</title>
        <authorList>
            <person name="Muramatsu S."/>
            <person name="Haruta S."/>
            <person name="Hirose S."/>
            <person name="Hanada S."/>
        </authorList>
    </citation>
    <scope>NUCLEOTIDE SEQUENCE</scope>
    <source>
        <strain evidence="5">N10</strain>
        <plasmid evidence="5">unnamed3</plasmid>
    </source>
</reference>
<dbReference type="RefSeq" id="WP_220664819.1">
    <property type="nucleotide sequence ID" value="NZ_CP069373.1"/>
</dbReference>
<geneLocation type="plasmid" evidence="5 6">
    <name>unnamed3</name>
</geneLocation>
<keyword evidence="5" id="KW-0614">Plasmid</keyword>
<dbReference type="SUPFAM" id="SSF53448">
    <property type="entry name" value="Nucleotide-diphospho-sugar transferases"/>
    <property type="match status" value="1"/>
</dbReference>
<evidence type="ECO:0000313" key="6">
    <source>
        <dbReference type="Proteomes" id="UP000826300"/>
    </source>
</evidence>
<keyword evidence="3" id="KW-0808">Transferase</keyword>
<organism evidence="5 6">
    <name type="scientific">Neotabrizicola shimadae</name>
    <dbReference type="NCBI Taxonomy" id="2807096"/>
    <lineage>
        <taxon>Bacteria</taxon>
        <taxon>Pseudomonadati</taxon>
        <taxon>Pseudomonadota</taxon>
        <taxon>Alphaproteobacteria</taxon>
        <taxon>Rhodobacterales</taxon>
        <taxon>Paracoccaceae</taxon>
        <taxon>Neotabrizicola</taxon>
    </lineage>
</organism>
<feature type="domain" description="Glycosyltransferase 2-like" evidence="4">
    <location>
        <begin position="22"/>
        <end position="137"/>
    </location>
</feature>